<dbReference type="Proteomes" id="UP000187608">
    <property type="component" value="Unassembled WGS sequence"/>
</dbReference>
<protein>
    <submittedName>
        <fullName evidence="1">Uncharacterized protein</fullName>
    </submittedName>
</protein>
<organism evidence="1 2">
    <name type="scientific">Salimicrobium flavidum</name>
    <dbReference type="NCBI Taxonomy" id="570947"/>
    <lineage>
        <taxon>Bacteria</taxon>
        <taxon>Bacillati</taxon>
        <taxon>Bacillota</taxon>
        <taxon>Bacilli</taxon>
        <taxon>Bacillales</taxon>
        <taxon>Bacillaceae</taxon>
        <taxon>Salimicrobium</taxon>
    </lineage>
</organism>
<proteinExistence type="predicted"/>
<gene>
    <name evidence="1" type="ORF">SAMN05421687_104157</name>
</gene>
<evidence type="ECO:0000313" key="2">
    <source>
        <dbReference type="Proteomes" id="UP000187608"/>
    </source>
</evidence>
<dbReference type="RefSeq" id="WP_143525684.1">
    <property type="nucleotide sequence ID" value="NZ_FTOC01000004.1"/>
</dbReference>
<dbReference type="EMBL" id="FTOC01000004">
    <property type="protein sequence ID" value="SIS45727.1"/>
    <property type="molecule type" value="Genomic_DNA"/>
</dbReference>
<reference evidence="2" key="1">
    <citation type="submission" date="2017-01" db="EMBL/GenBank/DDBJ databases">
        <authorList>
            <person name="Varghese N."/>
            <person name="Submissions S."/>
        </authorList>
    </citation>
    <scope>NUCLEOTIDE SEQUENCE [LARGE SCALE GENOMIC DNA]</scope>
    <source>
        <strain evidence="2">DSM 23127</strain>
    </source>
</reference>
<dbReference type="OrthoDB" id="9814826at2"/>
<keyword evidence="2" id="KW-1185">Reference proteome</keyword>
<accession>A0A1N7J8X2</accession>
<dbReference type="AlphaFoldDB" id="A0A1N7J8X2"/>
<name>A0A1N7J8X2_9BACI</name>
<sequence>MKEVENVTEGAVSTGAASLCTIIKKRIDAELIQPVTSIDGRTIFLLEYKLNKEDQNFRILEINYRKGPVEEYFSYIRDSAEKRPQSVELYPPIHCNFRNQILGHGYHHTSRQNKRYTW</sequence>
<evidence type="ECO:0000313" key="1">
    <source>
        <dbReference type="EMBL" id="SIS45727.1"/>
    </source>
</evidence>
<dbReference type="STRING" id="570947.SAMN05421687_104157"/>